<organism evidence="1 2">
    <name type="scientific">Sphingobacterium suaedae</name>
    <dbReference type="NCBI Taxonomy" id="1686402"/>
    <lineage>
        <taxon>Bacteria</taxon>
        <taxon>Pseudomonadati</taxon>
        <taxon>Bacteroidota</taxon>
        <taxon>Sphingobacteriia</taxon>
        <taxon>Sphingobacteriales</taxon>
        <taxon>Sphingobacteriaceae</taxon>
        <taxon>Sphingobacterium</taxon>
    </lineage>
</organism>
<sequence length="456" mass="49404">MNQFFKRSINFFTIPIFLLLIVAGCDKDMSVTLDNGTAGNVGVSTLDSFTVNTSTVQLTHMPSAATGTLLVGKATVPNAGEVMASSYFRIGFSNVANDIPAAAVFDSLNLVLKPNRARYYFGDTTQIQTIHVHRVTQALETKTPTPSFPNQPLPVYVTGASIFSGQQFNYDNTPLGSLTFRPRVSSVDTLSIKLSQALGQNLFDLIKSGDVRVSSNENFQNYFKGMALVPEAGNSAVFGFTDTLQVKINYSYLGADGNKRTAAKELNITDRTYQYNHISYDRAGTAFESLSTTTPEIKTTATAGLTYVQSGTGVVAKLSFPSLKEFLQDENIAINKAELVIESASNMNSVYGIPGSLMLFVANPEGIPTSFLTTPYGTGVQQAAYVPSGQVTGNGTYTFNMIVYLKNVKSTSVYDNTSLYVADVSSGLFNTFNTAFFATENGKPKIKLNILYTKFK</sequence>
<evidence type="ECO:0000313" key="1">
    <source>
        <dbReference type="EMBL" id="MFD2550136.1"/>
    </source>
</evidence>
<protein>
    <submittedName>
        <fullName evidence="1">DUF4270 family protein</fullName>
    </submittedName>
</protein>
<dbReference type="Proteomes" id="UP001597545">
    <property type="component" value="Unassembled WGS sequence"/>
</dbReference>
<comment type="caution">
    <text evidence="1">The sequence shown here is derived from an EMBL/GenBank/DDBJ whole genome shotgun (WGS) entry which is preliminary data.</text>
</comment>
<proteinExistence type="predicted"/>
<dbReference type="PROSITE" id="PS51257">
    <property type="entry name" value="PROKAR_LIPOPROTEIN"/>
    <property type="match status" value="1"/>
</dbReference>
<gene>
    <name evidence="1" type="ORF">ACFSR5_21000</name>
</gene>
<name>A0ABW5KMB5_9SPHI</name>
<dbReference type="InterPro" id="IPR025366">
    <property type="entry name" value="DUF4270"/>
</dbReference>
<evidence type="ECO:0000313" key="2">
    <source>
        <dbReference type="Proteomes" id="UP001597545"/>
    </source>
</evidence>
<dbReference type="RefSeq" id="WP_380906546.1">
    <property type="nucleotide sequence ID" value="NZ_JBHULR010000021.1"/>
</dbReference>
<keyword evidence="2" id="KW-1185">Reference proteome</keyword>
<reference evidence="2" key="1">
    <citation type="journal article" date="2019" name="Int. J. Syst. Evol. Microbiol.">
        <title>The Global Catalogue of Microorganisms (GCM) 10K type strain sequencing project: providing services to taxonomists for standard genome sequencing and annotation.</title>
        <authorList>
            <consortium name="The Broad Institute Genomics Platform"/>
            <consortium name="The Broad Institute Genome Sequencing Center for Infectious Disease"/>
            <person name="Wu L."/>
            <person name="Ma J."/>
        </authorList>
    </citation>
    <scope>NUCLEOTIDE SEQUENCE [LARGE SCALE GENOMIC DNA]</scope>
    <source>
        <strain evidence="2">KCTC 42662</strain>
    </source>
</reference>
<accession>A0ABW5KMB5</accession>
<dbReference type="EMBL" id="JBHULR010000021">
    <property type="protein sequence ID" value="MFD2550136.1"/>
    <property type="molecule type" value="Genomic_DNA"/>
</dbReference>
<dbReference type="Pfam" id="PF14092">
    <property type="entry name" value="DUF4270"/>
    <property type="match status" value="1"/>
</dbReference>